<protein>
    <submittedName>
        <fullName evidence="1">Uncharacterized protein</fullName>
    </submittedName>
</protein>
<evidence type="ECO:0000313" key="1">
    <source>
        <dbReference type="EMBL" id="KAJ8894531.1"/>
    </source>
</evidence>
<comment type="caution">
    <text evidence="1">The sequence shown here is derived from an EMBL/GenBank/DDBJ whole genome shotgun (WGS) entry which is preliminary data.</text>
</comment>
<organism evidence="1 2">
    <name type="scientific">Dryococelus australis</name>
    <dbReference type="NCBI Taxonomy" id="614101"/>
    <lineage>
        <taxon>Eukaryota</taxon>
        <taxon>Metazoa</taxon>
        <taxon>Ecdysozoa</taxon>
        <taxon>Arthropoda</taxon>
        <taxon>Hexapoda</taxon>
        <taxon>Insecta</taxon>
        <taxon>Pterygota</taxon>
        <taxon>Neoptera</taxon>
        <taxon>Polyneoptera</taxon>
        <taxon>Phasmatodea</taxon>
        <taxon>Verophasmatodea</taxon>
        <taxon>Anareolatae</taxon>
        <taxon>Phasmatidae</taxon>
        <taxon>Eurycanthinae</taxon>
        <taxon>Dryococelus</taxon>
    </lineage>
</organism>
<keyword evidence="2" id="KW-1185">Reference proteome</keyword>
<evidence type="ECO:0000313" key="2">
    <source>
        <dbReference type="Proteomes" id="UP001159363"/>
    </source>
</evidence>
<dbReference type="Proteomes" id="UP001159363">
    <property type="component" value="Chromosome 2"/>
</dbReference>
<reference evidence="1 2" key="1">
    <citation type="submission" date="2023-02" db="EMBL/GenBank/DDBJ databases">
        <title>LHISI_Scaffold_Assembly.</title>
        <authorList>
            <person name="Stuart O.P."/>
            <person name="Cleave R."/>
            <person name="Magrath M.J.L."/>
            <person name="Mikheyev A.S."/>
        </authorList>
    </citation>
    <scope>NUCLEOTIDE SEQUENCE [LARGE SCALE GENOMIC DNA]</scope>
    <source>
        <strain evidence="1">Daus_M_001</strain>
        <tissue evidence="1">Leg muscle</tissue>
    </source>
</reference>
<dbReference type="EMBL" id="JARBHB010000002">
    <property type="protein sequence ID" value="KAJ8894531.1"/>
    <property type="molecule type" value="Genomic_DNA"/>
</dbReference>
<name>A0ABQ9IDX7_9NEOP</name>
<proteinExistence type="predicted"/>
<gene>
    <name evidence="1" type="ORF">PR048_007188</name>
</gene>
<sequence length="294" mass="32333">MTRKGIPKNLVIATLELAKEVTVEGRSLVGGRLLKALEESRAGSPAVMTQGAIKRAEAKPAANSGRYVSTMYNIACREGRKTQPARLGSARLGSAQPRVADVTRKCRKDYAPKTVSLLACHQSDPGSIPGRVTRDSRVWESCRTMQLVRWVFSGSLVSPAISFRRCSILTPITLIGSQDVAVKNRLNLFTHSLTHSYLAVQFCEVHFCMYTKKLLVKLPYQCIRIMLNPVGRAGAYGVSGRTPYAYKGRKSCKERSASRQRGIGQSWPAIGAMTTSLSVLMAKTMTRRDWGKPP</sequence>
<accession>A0ABQ9IDX7</accession>